<dbReference type="EMBL" id="JAYMYS010000004">
    <property type="protein sequence ID" value="KAK7397103.1"/>
    <property type="molecule type" value="Genomic_DNA"/>
</dbReference>
<dbReference type="PANTHER" id="PTHR31676:SF10">
    <property type="entry name" value="EXPRESSED PROTEIN"/>
    <property type="match status" value="1"/>
</dbReference>
<dbReference type="InterPro" id="IPR007493">
    <property type="entry name" value="DUF538"/>
</dbReference>
<reference evidence="2 3" key="1">
    <citation type="submission" date="2024-01" db="EMBL/GenBank/DDBJ databases">
        <title>The genomes of 5 underutilized Papilionoideae crops provide insights into root nodulation and disease resistanc.</title>
        <authorList>
            <person name="Jiang F."/>
        </authorList>
    </citation>
    <scope>NUCLEOTIDE SEQUENCE [LARGE SCALE GENOMIC DNA]</scope>
    <source>
        <strain evidence="2">DUOXIRENSHENG_FW03</strain>
        <tissue evidence="2">Leaves</tissue>
    </source>
</reference>
<sequence>MSQVSEEVRKRSEVYHGDELCQAKSKEILKEMGLPNGLLPMKEMEECGFDREGGFVWFKQKKSCIHNFDKANEVVSYAAEVTANIEKGKIKKLSGVKTKEFFLWITISDIYLDDPPTGKITFKTPAGLSDSFPISAFEIEPIKEEVANKVEEDNKQLTQETKQEPTETKDVQDAVSTLQVKDA</sequence>
<evidence type="ECO:0000313" key="3">
    <source>
        <dbReference type="Proteomes" id="UP001386955"/>
    </source>
</evidence>
<comment type="caution">
    <text evidence="2">The sequence shown here is derived from an EMBL/GenBank/DDBJ whole genome shotgun (WGS) entry which is preliminary data.</text>
</comment>
<protein>
    <submittedName>
        <fullName evidence="2">Uncharacterized protein</fullName>
    </submittedName>
</protein>
<dbReference type="InterPro" id="IPR036758">
    <property type="entry name" value="At5g01610-like"/>
</dbReference>
<dbReference type="Proteomes" id="UP001386955">
    <property type="component" value="Unassembled WGS sequence"/>
</dbReference>
<feature type="compositionally biased region" description="Basic and acidic residues" evidence="1">
    <location>
        <begin position="152"/>
        <end position="172"/>
    </location>
</feature>
<feature type="region of interest" description="Disordered" evidence="1">
    <location>
        <begin position="152"/>
        <end position="183"/>
    </location>
</feature>
<accession>A0AAN9SP66</accession>
<evidence type="ECO:0000256" key="1">
    <source>
        <dbReference type="SAM" id="MobiDB-lite"/>
    </source>
</evidence>
<organism evidence="2 3">
    <name type="scientific">Psophocarpus tetragonolobus</name>
    <name type="common">Winged bean</name>
    <name type="synonym">Dolichos tetragonolobus</name>
    <dbReference type="NCBI Taxonomy" id="3891"/>
    <lineage>
        <taxon>Eukaryota</taxon>
        <taxon>Viridiplantae</taxon>
        <taxon>Streptophyta</taxon>
        <taxon>Embryophyta</taxon>
        <taxon>Tracheophyta</taxon>
        <taxon>Spermatophyta</taxon>
        <taxon>Magnoliopsida</taxon>
        <taxon>eudicotyledons</taxon>
        <taxon>Gunneridae</taxon>
        <taxon>Pentapetalae</taxon>
        <taxon>rosids</taxon>
        <taxon>fabids</taxon>
        <taxon>Fabales</taxon>
        <taxon>Fabaceae</taxon>
        <taxon>Papilionoideae</taxon>
        <taxon>50 kb inversion clade</taxon>
        <taxon>NPAAA clade</taxon>
        <taxon>indigoferoid/millettioid clade</taxon>
        <taxon>Phaseoleae</taxon>
        <taxon>Psophocarpus</taxon>
    </lineage>
</organism>
<name>A0AAN9SP66_PSOTE</name>
<dbReference type="Gene3D" id="2.30.240.10">
    <property type="entry name" value="At5g01610-like"/>
    <property type="match status" value="1"/>
</dbReference>
<dbReference type="AlphaFoldDB" id="A0AAN9SP66"/>
<dbReference type="SUPFAM" id="SSF141562">
    <property type="entry name" value="At5g01610-like"/>
    <property type="match status" value="1"/>
</dbReference>
<dbReference type="Pfam" id="PF04398">
    <property type="entry name" value="DUF538"/>
    <property type="match status" value="1"/>
</dbReference>
<keyword evidence="3" id="KW-1185">Reference proteome</keyword>
<feature type="compositionally biased region" description="Polar residues" evidence="1">
    <location>
        <begin position="174"/>
        <end position="183"/>
    </location>
</feature>
<gene>
    <name evidence="2" type="ORF">VNO78_18270</name>
</gene>
<proteinExistence type="predicted"/>
<dbReference type="PANTHER" id="PTHR31676">
    <property type="entry name" value="T31J12.3 PROTEIN-RELATED"/>
    <property type="match status" value="1"/>
</dbReference>
<evidence type="ECO:0000313" key="2">
    <source>
        <dbReference type="EMBL" id="KAK7397103.1"/>
    </source>
</evidence>